<dbReference type="InterPro" id="IPR018946">
    <property type="entry name" value="PhoD-like_MPP"/>
</dbReference>
<feature type="domain" description="PhoD-like phosphatase metallophosphatase" evidence="1">
    <location>
        <begin position="306"/>
        <end position="563"/>
    </location>
</feature>
<dbReference type="EMBL" id="VFLP01000074">
    <property type="protein sequence ID" value="TRX89105.1"/>
    <property type="molecule type" value="Genomic_DNA"/>
</dbReference>
<comment type="caution">
    <text evidence="2">The sequence shown here is derived from an EMBL/GenBank/DDBJ whole genome shotgun (WGS) entry which is preliminary data.</text>
</comment>
<dbReference type="OrthoDB" id="2100241at2759"/>
<dbReference type="PANTHER" id="PTHR43606">
    <property type="entry name" value="PHOSPHATASE, PUTATIVE (AFU_ORTHOLOGUE AFUA_6G08710)-RELATED"/>
    <property type="match status" value="1"/>
</dbReference>
<dbReference type="AlphaFoldDB" id="A0A553HMB5"/>
<accession>A0A553HMB5</accession>
<evidence type="ECO:0000259" key="1">
    <source>
        <dbReference type="Pfam" id="PF09423"/>
    </source>
</evidence>
<dbReference type="Proteomes" id="UP000319160">
    <property type="component" value="Unassembled WGS sequence"/>
</dbReference>
<protein>
    <recommendedName>
        <fullName evidence="1">PhoD-like phosphatase metallophosphatase domain-containing protein</fullName>
    </recommendedName>
</protein>
<dbReference type="Gene3D" id="3.60.21.70">
    <property type="entry name" value="PhoD-like phosphatase"/>
    <property type="match status" value="1"/>
</dbReference>
<dbReference type="CDD" id="cd07389">
    <property type="entry name" value="MPP_PhoD"/>
    <property type="match status" value="1"/>
</dbReference>
<dbReference type="STRING" id="2512241.A0A553HMB5"/>
<dbReference type="Pfam" id="PF09423">
    <property type="entry name" value="PhoD"/>
    <property type="match status" value="1"/>
</dbReference>
<dbReference type="InterPro" id="IPR038607">
    <property type="entry name" value="PhoD-like_sf"/>
</dbReference>
<name>A0A553HMB5_9PEZI</name>
<gene>
    <name evidence="2" type="ORF">FHL15_010022</name>
</gene>
<dbReference type="SUPFAM" id="SSF56300">
    <property type="entry name" value="Metallo-dependent phosphatases"/>
    <property type="match status" value="1"/>
</dbReference>
<keyword evidence="3" id="KW-1185">Reference proteome</keyword>
<sequence>MAVRSRKVAALASGSLRLATYFFLRWVNKPAHLGYFLCAVLNQPVTDYQKPLLPAIYTLFAVYVTASVSSYFTESKYEAVDEVDVAVNEDIINQDEIDEGKTDEAIVEEEVVIKETIAISEKPPNRLKTLLTGAPSPNSLLFTTLTILINVACLAMITDFVYSPKWYHPSHDLSFARVGYVSDSEARLLIREPDQAKMPVTVQLHIKDAQAPFDNPLWQEVGNVKQTTEDSDYTAVITLPLAHSKQRVYEWTTSNNHSGEFSAAPKPGVMPELFDGKFTFLSTSCIVPRLPYNPLDHPLAFPGMKHLAKVLPNLGAQFMLFLGDFIYIEVPQRFGQSVENYRQKYRQVYASPDWPAIGQNLSWIHVLDDHEISNDWDQQSTGVYETAVDPWHHYQTAVNPPEAKSAGGVGLLPRSGVTYFSFTQGPASFFMLDTRSYRSKNSEPFDSVNKTMLGETQLEDFLAWLRRPEPRGVKWKIVASSVPFTKNWRVNTRDTWGGFLAERRKILEAMWDAGNLGIGVVVLSGDRHEFGATAFPPPPGSKWPETVTVHEFSASPLNQFFSPIPTYMQTDDEDVKLRYINFGGSKFGAITIEKLSNEQSSLKYSTYINGENAWNLTILSPVTAYANRVGGSLWDRLRGL</sequence>
<proteinExistence type="predicted"/>
<organism evidence="2 3">
    <name type="scientific">Xylaria flabelliformis</name>
    <dbReference type="NCBI Taxonomy" id="2512241"/>
    <lineage>
        <taxon>Eukaryota</taxon>
        <taxon>Fungi</taxon>
        <taxon>Dikarya</taxon>
        <taxon>Ascomycota</taxon>
        <taxon>Pezizomycotina</taxon>
        <taxon>Sordariomycetes</taxon>
        <taxon>Xylariomycetidae</taxon>
        <taxon>Xylariales</taxon>
        <taxon>Xylariaceae</taxon>
        <taxon>Xylaria</taxon>
    </lineage>
</organism>
<dbReference type="InterPro" id="IPR029052">
    <property type="entry name" value="Metallo-depent_PP-like"/>
</dbReference>
<evidence type="ECO:0000313" key="2">
    <source>
        <dbReference type="EMBL" id="TRX89105.1"/>
    </source>
</evidence>
<reference evidence="3" key="1">
    <citation type="submission" date="2019-06" db="EMBL/GenBank/DDBJ databases">
        <title>Draft genome sequence of the griseofulvin-producing fungus Xylaria cubensis strain G536.</title>
        <authorList>
            <person name="Mead M.E."/>
            <person name="Raja H.A."/>
            <person name="Steenwyk J.L."/>
            <person name="Knowles S.L."/>
            <person name="Oberlies N.H."/>
            <person name="Rokas A."/>
        </authorList>
    </citation>
    <scope>NUCLEOTIDE SEQUENCE [LARGE SCALE GENOMIC DNA]</scope>
    <source>
        <strain evidence="3">G536</strain>
    </source>
</reference>
<dbReference type="InterPro" id="IPR052900">
    <property type="entry name" value="Phospholipid_Metab_Enz"/>
</dbReference>
<dbReference type="PANTHER" id="PTHR43606:SF2">
    <property type="entry name" value="ALKALINE PHOSPHATASE FAMILY PROTEIN (AFU_ORTHOLOGUE AFUA_5G03860)"/>
    <property type="match status" value="1"/>
</dbReference>
<evidence type="ECO:0000313" key="3">
    <source>
        <dbReference type="Proteomes" id="UP000319160"/>
    </source>
</evidence>